<gene>
    <name evidence="2" type="ORF">CZ674_06825</name>
</gene>
<keyword evidence="3" id="KW-1185">Reference proteome</keyword>
<protein>
    <submittedName>
        <fullName evidence="2">Uncharacterized protein</fullName>
    </submittedName>
</protein>
<reference evidence="2 3" key="1">
    <citation type="submission" date="2017-02" db="EMBL/GenBank/DDBJ databases">
        <authorList>
            <person name="Peterson S.W."/>
        </authorList>
    </citation>
    <scope>NUCLEOTIDE SEQUENCE [LARGE SCALE GENOMIC DNA]</scope>
    <source>
        <strain evidence="2 3">LMG 22410</strain>
    </source>
</reference>
<dbReference type="EMBL" id="FUHU01000028">
    <property type="protein sequence ID" value="SJM59896.1"/>
    <property type="molecule type" value="Genomic_DNA"/>
</dbReference>
<evidence type="ECO:0000256" key="1">
    <source>
        <dbReference type="SAM" id="MobiDB-lite"/>
    </source>
</evidence>
<name>A0A1R4FVG4_9MICO</name>
<dbReference type="AlphaFoldDB" id="A0A1R4FVG4"/>
<proteinExistence type="predicted"/>
<feature type="region of interest" description="Disordered" evidence="1">
    <location>
        <begin position="42"/>
        <end position="63"/>
    </location>
</feature>
<organism evidence="2 3">
    <name type="scientific">Agrococcus casei LMG 22410</name>
    <dbReference type="NCBI Taxonomy" id="1255656"/>
    <lineage>
        <taxon>Bacteria</taxon>
        <taxon>Bacillati</taxon>
        <taxon>Actinomycetota</taxon>
        <taxon>Actinomycetes</taxon>
        <taxon>Micrococcales</taxon>
        <taxon>Microbacteriaceae</taxon>
        <taxon>Agrococcus</taxon>
    </lineage>
</organism>
<dbReference type="Proteomes" id="UP000195787">
    <property type="component" value="Unassembled WGS sequence"/>
</dbReference>
<evidence type="ECO:0000313" key="2">
    <source>
        <dbReference type="EMBL" id="SJM59896.1"/>
    </source>
</evidence>
<sequence>MERGFIAADAVLAVDLVFDLAADNRRGVEALDTIREPGETAARGGVEHGWRTAPVSPGPEGQHEVRAEMVRAIRVEPVEWFERKLGVVLAGIAQELAPRQEETP</sequence>
<accession>A0A1R4FVG4</accession>
<evidence type="ECO:0000313" key="3">
    <source>
        <dbReference type="Proteomes" id="UP000195787"/>
    </source>
</evidence>